<accession>A0A5C3EYP0</accession>
<evidence type="ECO:0000313" key="2">
    <source>
        <dbReference type="Proteomes" id="UP000323386"/>
    </source>
</evidence>
<proteinExistence type="predicted"/>
<gene>
    <name evidence="1" type="ORF">PSFLO_02247</name>
</gene>
<dbReference type="EMBL" id="OOIP01000005">
    <property type="protein sequence ID" value="SPO36776.1"/>
    <property type="molecule type" value="Genomic_DNA"/>
</dbReference>
<reference evidence="1 2" key="1">
    <citation type="submission" date="2018-03" db="EMBL/GenBank/DDBJ databases">
        <authorList>
            <person name="Guldener U."/>
        </authorList>
    </citation>
    <scope>NUCLEOTIDE SEQUENCE [LARGE SCALE GENOMIC DNA]</scope>
    <source>
        <strain evidence="1 2">DAOM196992</strain>
    </source>
</reference>
<dbReference type="Proteomes" id="UP000323386">
    <property type="component" value="Unassembled WGS sequence"/>
</dbReference>
<evidence type="ECO:0000313" key="1">
    <source>
        <dbReference type="EMBL" id="SPO36776.1"/>
    </source>
</evidence>
<sequence>MSQPSTSTPSTPSTPYELAKAYSALPRTQKTPSGKVDNLWVLSVRKVTLEPPGLVLHLVNPDSRYVHVEKLPAAIDDADQPQRLAVPVALALMKAFVEGMMNPNTPIAPHDRPKPFAPWSMAMLDSDQQLAKLVQRQLKGLGVDKDKRTFDTTTPQHASIADQVWHDFFEKLSNAVEP</sequence>
<protein>
    <submittedName>
        <fullName evidence="1">Uncharacterized protein</fullName>
    </submittedName>
</protein>
<dbReference type="AlphaFoldDB" id="A0A5C3EYP0"/>
<keyword evidence="2" id="KW-1185">Reference proteome</keyword>
<name>A0A5C3EYP0_9BASI</name>
<organism evidence="1 2">
    <name type="scientific">Pseudozyma flocculosa</name>
    <dbReference type="NCBI Taxonomy" id="84751"/>
    <lineage>
        <taxon>Eukaryota</taxon>
        <taxon>Fungi</taxon>
        <taxon>Dikarya</taxon>
        <taxon>Basidiomycota</taxon>
        <taxon>Ustilaginomycotina</taxon>
        <taxon>Ustilaginomycetes</taxon>
        <taxon>Ustilaginales</taxon>
        <taxon>Ustilaginaceae</taxon>
        <taxon>Pseudozyma</taxon>
    </lineage>
</organism>
<dbReference type="OrthoDB" id="432970at2759"/>